<dbReference type="Gene3D" id="3.90.550.10">
    <property type="entry name" value="Spore Coat Polysaccharide Biosynthesis Protein SpsA, Chain A"/>
    <property type="match status" value="1"/>
</dbReference>
<keyword evidence="2 4" id="KW-0808">Transferase</keyword>
<sequence>MPIYNVEKYIERALLSALNQTYQDLEILIVDDLGHDNSMNIVHQLKSTHPRGNCIRIITHKKNLGLGGTRNTAIESAQGKYLYFMDSDDAIVPDCIETLYNIISQEKVDFVAAGINQIDENENSLKITNYPNITRKGKLCMAQYFYEEKNDIWVTTWNKLYNLSFLKEFHIHFLEHVYHEDIVMHAMLALNTRSFSLTNRTTYLYNCKREDSITNIGQGYTLKHLNDLTIVFSEIRRLIQADNNFSKHLQKAINLYYLFEIYHRYLPAMYSNIKRSDLIKGLARLSQNCIPPILETRLTFKSIKRFLFLKLPFSIQYRIKSHKYKKRKKLDKKKKLSTSSIL</sequence>
<organism evidence="4 5">
    <name type="scientific">Bacteroides acidifaciens</name>
    <dbReference type="NCBI Taxonomy" id="85831"/>
    <lineage>
        <taxon>Bacteria</taxon>
        <taxon>Pseudomonadati</taxon>
        <taxon>Bacteroidota</taxon>
        <taxon>Bacteroidia</taxon>
        <taxon>Bacteroidales</taxon>
        <taxon>Bacteroidaceae</taxon>
        <taxon>Bacteroides</taxon>
    </lineage>
</organism>
<evidence type="ECO:0000256" key="1">
    <source>
        <dbReference type="ARBA" id="ARBA00022676"/>
    </source>
</evidence>
<evidence type="ECO:0000256" key="2">
    <source>
        <dbReference type="ARBA" id="ARBA00022679"/>
    </source>
</evidence>
<protein>
    <submittedName>
        <fullName evidence="4">Glycosyltransferase</fullName>
    </submittedName>
</protein>
<evidence type="ECO:0000313" key="4">
    <source>
        <dbReference type="EMBL" id="TGY08697.1"/>
    </source>
</evidence>
<dbReference type="EMBL" id="SRZA01000001">
    <property type="protein sequence ID" value="TGY08697.1"/>
    <property type="molecule type" value="Genomic_DNA"/>
</dbReference>
<keyword evidence="5" id="KW-1185">Reference proteome</keyword>
<gene>
    <name evidence="4" type="ORF">E5356_00235</name>
</gene>
<dbReference type="AlphaFoldDB" id="A0A4S2B3M5"/>
<dbReference type="InterPro" id="IPR029044">
    <property type="entry name" value="Nucleotide-diphossugar_trans"/>
</dbReference>
<evidence type="ECO:0000259" key="3">
    <source>
        <dbReference type="Pfam" id="PF00535"/>
    </source>
</evidence>
<dbReference type="GO" id="GO:0016758">
    <property type="term" value="F:hexosyltransferase activity"/>
    <property type="evidence" value="ECO:0007669"/>
    <property type="project" value="UniProtKB-ARBA"/>
</dbReference>
<dbReference type="RefSeq" id="WP_136013312.1">
    <property type="nucleotide sequence ID" value="NZ_SRZA01000001.1"/>
</dbReference>
<evidence type="ECO:0000313" key="5">
    <source>
        <dbReference type="Proteomes" id="UP000305751"/>
    </source>
</evidence>
<dbReference type="SUPFAM" id="SSF53448">
    <property type="entry name" value="Nucleotide-diphospho-sugar transferases"/>
    <property type="match status" value="1"/>
</dbReference>
<keyword evidence="1" id="KW-0328">Glycosyltransferase</keyword>
<dbReference type="Proteomes" id="UP000305751">
    <property type="component" value="Unassembled WGS sequence"/>
</dbReference>
<feature type="domain" description="Glycosyltransferase 2-like" evidence="3">
    <location>
        <begin position="1"/>
        <end position="128"/>
    </location>
</feature>
<dbReference type="CDD" id="cd00761">
    <property type="entry name" value="Glyco_tranf_GTA_type"/>
    <property type="match status" value="1"/>
</dbReference>
<dbReference type="Pfam" id="PF00535">
    <property type="entry name" value="Glycos_transf_2"/>
    <property type="match status" value="1"/>
</dbReference>
<dbReference type="PANTHER" id="PTHR22916:SF51">
    <property type="entry name" value="GLYCOSYLTRANSFERASE EPSH-RELATED"/>
    <property type="match status" value="1"/>
</dbReference>
<comment type="caution">
    <text evidence="4">The sequence shown here is derived from an EMBL/GenBank/DDBJ whole genome shotgun (WGS) entry which is preliminary data.</text>
</comment>
<name>A0A4S2B3M5_9BACE</name>
<reference evidence="4 5" key="1">
    <citation type="submission" date="2019-04" db="EMBL/GenBank/DDBJ databases">
        <title>Microbes associate with the intestines of laboratory mice.</title>
        <authorList>
            <person name="Navarre W."/>
            <person name="Wong E."/>
            <person name="Huang K."/>
            <person name="Tropini C."/>
            <person name="Ng K."/>
            <person name="Yu B."/>
        </authorList>
    </citation>
    <scope>NUCLEOTIDE SEQUENCE [LARGE SCALE GENOMIC DNA]</scope>
    <source>
        <strain evidence="4 5">NM70_E10</strain>
    </source>
</reference>
<dbReference type="PANTHER" id="PTHR22916">
    <property type="entry name" value="GLYCOSYLTRANSFERASE"/>
    <property type="match status" value="1"/>
</dbReference>
<proteinExistence type="predicted"/>
<dbReference type="InterPro" id="IPR001173">
    <property type="entry name" value="Glyco_trans_2-like"/>
</dbReference>
<accession>A0A4S2B3M5</accession>